<sequence length="306" mass="34813">MLALKVDRLYLLSYSKESMVVLRAEFYPEPRTDIHREIELLSDKPPTTLSSSLSGIKRNINEYNQSKVTLVAEVKSKTAIPCEHKTESSINNRVYHAFSTANTVVTGVTMSDLLNVYLRCSTLIESCHNLCVKKASEVLVFQLGDLDKFYKPEVPHANPVAYAFRGYSMKTEVMRKMIQDVIFALLTNGLYIPVISFDGKWAKLAFQTENSTALTILDVQRQVYNKFKTKRVSELTKRVFETGVVKVDSFERLVQDGDVQIAEVTRAVYLGVKNGTRLFRASGYRKTSKGRFQEANTSSNFEYRPR</sequence>
<name>A0A9D4E5Z8_DREPO</name>
<evidence type="ECO:0000313" key="1">
    <source>
        <dbReference type="EMBL" id="KAH3773768.1"/>
    </source>
</evidence>
<proteinExistence type="predicted"/>
<evidence type="ECO:0000313" key="2">
    <source>
        <dbReference type="Proteomes" id="UP000828390"/>
    </source>
</evidence>
<dbReference type="AlphaFoldDB" id="A0A9D4E5Z8"/>
<dbReference type="Proteomes" id="UP000828390">
    <property type="component" value="Unassembled WGS sequence"/>
</dbReference>
<accession>A0A9D4E5Z8</accession>
<organism evidence="1 2">
    <name type="scientific">Dreissena polymorpha</name>
    <name type="common">Zebra mussel</name>
    <name type="synonym">Mytilus polymorpha</name>
    <dbReference type="NCBI Taxonomy" id="45954"/>
    <lineage>
        <taxon>Eukaryota</taxon>
        <taxon>Metazoa</taxon>
        <taxon>Spiralia</taxon>
        <taxon>Lophotrochozoa</taxon>
        <taxon>Mollusca</taxon>
        <taxon>Bivalvia</taxon>
        <taxon>Autobranchia</taxon>
        <taxon>Heteroconchia</taxon>
        <taxon>Euheterodonta</taxon>
        <taxon>Imparidentia</taxon>
        <taxon>Neoheterodontei</taxon>
        <taxon>Myida</taxon>
        <taxon>Dreissenoidea</taxon>
        <taxon>Dreissenidae</taxon>
        <taxon>Dreissena</taxon>
    </lineage>
</organism>
<dbReference type="EMBL" id="JAIWYP010000009">
    <property type="protein sequence ID" value="KAH3773768.1"/>
    <property type="molecule type" value="Genomic_DNA"/>
</dbReference>
<reference evidence="1" key="1">
    <citation type="journal article" date="2019" name="bioRxiv">
        <title>The Genome of the Zebra Mussel, Dreissena polymorpha: A Resource for Invasive Species Research.</title>
        <authorList>
            <person name="McCartney M.A."/>
            <person name="Auch B."/>
            <person name="Kono T."/>
            <person name="Mallez S."/>
            <person name="Zhang Y."/>
            <person name="Obille A."/>
            <person name="Becker A."/>
            <person name="Abrahante J.E."/>
            <person name="Garbe J."/>
            <person name="Badalamenti J.P."/>
            <person name="Herman A."/>
            <person name="Mangelson H."/>
            <person name="Liachko I."/>
            <person name="Sullivan S."/>
            <person name="Sone E.D."/>
            <person name="Koren S."/>
            <person name="Silverstein K.A.T."/>
            <person name="Beckman K.B."/>
            <person name="Gohl D.M."/>
        </authorList>
    </citation>
    <scope>NUCLEOTIDE SEQUENCE</scope>
    <source>
        <strain evidence="1">Duluth1</strain>
        <tissue evidence="1">Whole animal</tissue>
    </source>
</reference>
<protein>
    <submittedName>
        <fullName evidence="1">Uncharacterized protein</fullName>
    </submittedName>
</protein>
<keyword evidence="2" id="KW-1185">Reference proteome</keyword>
<reference evidence="1" key="2">
    <citation type="submission" date="2020-11" db="EMBL/GenBank/DDBJ databases">
        <authorList>
            <person name="McCartney M.A."/>
            <person name="Auch B."/>
            <person name="Kono T."/>
            <person name="Mallez S."/>
            <person name="Becker A."/>
            <person name="Gohl D.M."/>
            <person name="Silverstein K.A.T."/>
            <person name="Koren S."/>
            <person name="Bechman K.B."/>
            <person name="Herman A."/>
            <person name="Abrahante J.E."/>
            <person name="Garbe J."/>
        </authorList>
    </citation>
    <scope>NUCLEOTIDE SEQUENCE</scope>
    <source>
        <strain evidence="1">Duluth1</strain>
        <tissue evidence="1">Whole animal</tissue>
    </source>
</reference>
<comment type="caution">
    <text evidence="1">The sequence shown here is derived from an EMBL/GenBank/DDBJ whole genome shotgun (WGS) entry which is preliminary data.</text>
</comment>
<gene>
    <name evidence="1" type="ORF">DPMN_175136</name>
</gene>